<dbReference type="InterPro" id="IPR012871">
    <property type="entry name" value="DUF1668_ORYSA"/>
</dbReference>
<dbReference type="PANTHER" id="PTHR33085:SF88">
    <property type="entry name" value="OS08G0165000 PROTEIN"/>
    <property type="match status" value="1"/>
</dbReference>
<dbReference type="EMBL" id="BQKI01000001">
    <property type="protein sequence ID" value="GJM87377.1"/>
    <property type="molecule type" value="Genomic_DNA"/>
</dbReference>
<dbReference type="AlphaFoldDB" id="A0AAV5BN50"/>
<accession>A0AAV5BN50</accession>
<organism evidence="1 2">
    <name type="scientific">Eleusine coracana subsp. coracana</name>
    <dbReference type="NCBI Taxonomy" id="191504"/>
    <lineage>
        <taxon>Eukaryota</taxon>
        <taxon>Viridiplantae</taxon>
        <taxon>Streptophyta</taxon>
        <taxon>Embryophyta</taxon>
        <taxon>Tracheophyta</taxon>
        <taxon>Spermatophyta</taxon>
        <taxon>Magnoliopsida</taxon>
        <taxon>Liliopsida</taxon>
        <taxon>Poales</taxon>
        <taxon>Poaceae</taxon>
        <taxon>PACMAD clade</taxon>
        <taxon>Chloridoideae</taxon>
        <taxon>Cynodonteae</taxon>
        <taxon>Eleusininae</taxon>
        <taxon>Eleusine</taxon>
    </lineage>
</organism>
<reference evidence="1" key="2">
    <citation type="submission" date="2021-12" db="EMBL/GenBank/DDBJ databases">
        <title>Resequencing data analysis of finger millet.</title>
        <authorList>
            <person name="Hatakeyama M."/>
            <person name="Aluri S."/>
            <person name="Balachadran M.T."/>
            <person name="Sivarajan S.R."/>
            <person name="Poveda L."/>
            <person name="Shimizu-Inatsugi R."/>
            <person name="Schlapbach R."/>
            <person name="Sreeman S.M."/>
            <person name="Shimizu K.K."/>
        </authorList>
    </citation>
    <scope>NUCLEOTIDE SEQUENCE</scope>
</reference>
<dbReference type="Pfam" id="PF07893">
    <property type="entry name" value="DUF1668"/>
    <property type="match status" value="1"/>
</dbReference>
<comment type="caution">
    <text evidence="1">The sequence shown here is derived from an EMBL/GenBank/DDBJ whole genome shotgun (WGS) entry which is preliminary data.</text>
</comment>
<dbReference type="Proteomes" id="UP001054889">
    <property type="component" value="Unassembled WGS sequence"/>
</dbReference>
<name>A0AAV5BN50_ELECO</name>
<evidence type="ECO:0000313" key="1">
    <source>
        <dbReference type="EMBL" id="GJM87377.1"/>
    </source>
</evidence>
<evidence type="ECO:0000313" key="2">
    <source>
        <dbReference type="Proteomes" id="UP001054889"/>
    </source>
</evidence>
<keyword evidence="2" id="KW-1185">Reference proteome</keyword>
<sequence>MSSRRFVNLVINNSMRNTYDLRRIDMSRFFPPAATKIGNRQQLGKPVKENGSLPDPTTSFYSTRHGPLEFILVKNKLVYISNNGGAMMYDPHLHAIRTLPRLTEPKASPISIANKSGVLFVLDGGSKGSFESLVYETPCDYRKCKEGKWEWRALPPPPFFPTHGTNIDSWALIDGSHIWVSTTTSLTSSSTYSFDTERLVWSDKSADWSLPFSGRAEYVPEHKLWFGISSTWSRSDQGGGHHDVVFCASDLAAAAVQTGSCPPGIRTVNTMIHDKDWDLVEAHAVHLGCGKFCVARFFSTSTTRFGKRNQLNSVVLSGVETAKGAATTTTMERFKSSSTDRNGTCSATIRMPIVLYD</sequence>
<dbReference type="PANTHER" id="PTHR33085">
    <property type="entry name" value="OS12G0113100 PROTEIN-RELATED"/>
    <property type="match status" value="1"/>
</dbReference>
<proteinExistence type="predicted"/>
<reference evidence="1" key="1">
    <citation type="journal article" date="2018" name="DNA Res.">
        <title>Multiple hybrid de novo genome assembly of finger millet, an orphan allotetraploid crop.</title>
        <authorList>
            <person name="Hatakeyama M."/>
            <person name="Aluri S."/>
            <person name="Balachadran M.T."/>
            <person name="Sivarajan S.R."/>
            <person name="Patrignani A."/>
            <person name="Gruter S."/>
            <person name="Poveda L."/>
            <person name="Shimizu-Inatsugi R."/>
            <person name="Baeten J."/>
            <person name="Francoijs K.J."/>
            <person name="Nataraja K.N."/>
            <person name="Reddy Y.A.N."/>
            <person name="Phadnis S."/>
            <person name="Ravikumar R.L."/>
            <person name="Schlapbach R."/>
            <person name="Sreeman S.M."/>
            <person name="Shimizu K.K."/>
        </authorList>
    </citation>
    <scope>NUCLEOTIDE SEQUENCE</scope>
</reference>
<gene>
    <name evidence="1" type="primary">ga03325</name>
    <name evidence="1" type="ORF">PR202_ga03325</name>
</gene>
<protein>
    <submittedName>
        <fullName evidence="1">Uncharacterized protein</fullName>
    </submittedName>
</protein>